<reference evidence="1 2" key="1">
    <citation type="submission" date="2020-01" db="EMBL/GenBank/DDBJ databases">
        <authorList>
            <person name="Kim M.K."/>
        </authorList>
    </citation>
    <scope>NUCLEOTIDE SEQUENCE [LARGE SCALE GENOMIC DNA]</scope>
    <source>
        <strain evidence="1 2">172606-1</strain>
    </source>
</reference>
<dbReference type="KEGG" id="rhoz:GXP67_33420"/>
<proteinExistence type="predicted"/>
<accession>A0A6C0GSS8</accession>
<dbReference type="RefSeq" id="WP_162447145.1">
    <property type="nucleotide sequence ID" value="NZ_CP048222.1"/>
</dbReference>
<evidence type="ECO:0000313" key="2">
    <source>
        <dbReference type="Proteomes" id="UP000480178"/>
    </source>
</evidence>
<dbReference type="Proteomes" id="UP000480178">
    <property type="component" value="Chromosome"/>
</dbReference>
<dbReference type="InterPro" id="IPR017853">
    <property type="entry name" value="GH"/>
</dbReference>
<evidence type="ECO:0000313" key="1">
    <source>
        <dbReference type="EMBL" id="QHT71205.1"/>
    </source>
</evidence>
<organism evidence="1 2">
    <name type="scientific">Rhodocytophaga rosea</name>
    <dbReference type="NCBI Taxonomy" id="2704465"/>
    <lineage>
        <taxon>Bacteria</taxon>
        <taxon>Pseudomonadati</taxon>
        <taxon>Bacteroidota</taxon>
        <taxon>Cytophagia</taxon>
        <taxon>Cytophagales</taxon>
        <taxon>Rhodocytophagaceae</taxon>
        <taxon>Rhodocytophaga</taxon>
    </lineage>
</organism>
<keyword evidence="2" id="KW-1185">Reference proteome</keyword>
<name>A0A6C0GSS8_9BACT</name>
<protein>
    <submittedName>
        <fullName evidence="1">Uncharacterized protein</fullName>
    </submittedName>
</protein>
<dbReference type="AlphaFoldDB" id="A0A6C0GSS8"/>
<dbReference type="Gene3D" id="3.20.20.80">
    <property type="entry name" value="Glycosidases"/>
    <property type="match status" value="1"/>
</dbReference>
<dbReference type="SUPFAM" id="SSF51445">
    <property type="entry name" value="(Trans)glycosidases"/>
    <property type="match status" value="1"/>
</dbReference>
<sequence length="145" mass="17181">MLKHYYAQPYLGQVRKAYMQMIEQIAQRIHQIDPKHPVLTALEHSWQLPQEIVAFREHVPSVDIIGVNSYYRQQISQLDTLFKQFDPTRPYLVSEFGPKGYWNPDYSTFKNDTLLMEDSDHKKAIWYSTQWDRYVISKKGNNIGA</sequence>
<gene>
    <name evidence="1" type="ORF">GXP67_33420</name>
</gene>
<dbReference type="EMBL" id="CP048222">
    <property type="protein sequence ID" value="QHT71205.1"/>
    <property type="molecule type" value="Genomic_DNA"/>
</dbReference>